<sequence length="110" mass="12156">MPHVQVALDKIKIPALGNATVDQAMHVHARLHFLFTDLGDSFDSEPFGNVRPLLEIHGARSESPAIPVRSRAVYCVEQQRSAEADGPACRDDQRVFVRLNSICRTESATC</sequence>
<name>O06095_MYCLR</name>
<gene>
    <name evidence="1" type="primary">MLCL622.32</name>
</gene>
<reference evidence="1" key="1">
    <citation type="journal article" date="1993" name="Mol. Microbiol.">
        <title>Use of an ordered cosmid library to deduce the genomic organization of Mycobacterium leprae.</title>
        <authorList>
            <person name="Eiglmeier K."/>
            <person name="Honore N."/>
            <person name="Woods S.A."/>
            <person name="Caudron B."/>
            <person name="Cole S.T."/>
        </authorList>
    </citation>
    <scope>NUCLEOTIDE SEQUENCE</scope>
</reference>
<reference evidence="1" key="2">
    <citation type="submission" date="1997-05" db="EMBL/GenBank/DDBJ databases">
        <authorList>
            <person name="Hamlin N."/>
            <person name="Churcher C.M."/>
        </authorList>
    </citation>
    <scope>NUCLEOTIDE SEQUENCE</scope>
</reference>
<protein>
    <submittedName>
        <fullName evidence="1">Uncharacterized protein MLCL622.32</fullName>
    </submittedName>
</protein>
<organism evidence="1">
    <name type="scientific">Mycobacterium leprae</name>
    <dbReference type="NCBI Taxonomy" id="1769"/>
    <lineage>
        <taxon>Bacteria</taxon>
        <taxon>Bacillati</taxon>
        <taxon>Actinomycetota</taxon>
        <taxon>Actinomycetes</taxon>
        <taxon>Mycobacteriales</taxon>
        <taxon>Mycobacteriaceae</taxon>
        <taxon>Mycobacterium</taxon>
    </lineage>
</organism>
<reference evidence="1" key="3">
    <citation type="submission" date="1997-05" db="EMBL/GenBank/DDBJ databases">
        <authorList>
            <person name="Parkhill J."/>
            <person name="Barrell B.G."/>
            <person name="Rajandream M.A."/>
        </authorList>
    </citation>
    <scope>NUCLEOTIDE SEQUENCE</scope>
</reference>
<evidence type="ECO:0000313" key="1">
    <source>
        <dbReference type="EMBL" id="CAB08792.1"/>
    </source>
</evidence>
<proteinExistence type="predicted"/>
<dbReference type="EMBL" id="Z95398">
    <property type="protein sequence ID" value="CAB08792.1"/>
    <property type="molecule type" value="Genomic_DNA"/>
</dbReference>
<dbReference type="AlphaFoldDB" id="O06095"/>
<accession>O06095</accession>